<organism evidence="2">
    <name type="scientific">uncultured Acetobacteraceae bacterium</name>
    <dbReference type="NCBI Taxonomy" id="169975"/>
    <lineage>
        <taxon>Bacteria</taxon>
        <taxon>Pseudomonadati</taxon>
        <taxon>Pseudomonadota</taxon>
        <taxon>Alphaproteobacteria</taxon>
        <taxon>Acetobacterales</taxon>
        <taxon>Acetobacteraceae</taxon>
        <taxon>environmental samples</taxon>
    </lineage>
</organism>
<feature type="non-terminal residue" evidence="2">
    <location>
        <position position="1"/>
    </location>
</feature>
<evidence type="ECO:0000256" key="1">
    <source>
        <dbReference type="SAM" id="MobiDB-lite"/>
    </source>
</evidence>
<sequence length="147" mass="14744">DGRRPLRAPGRAAGVLLREPARGGFGRDRARHPLLRGEGADRPAPRRHHAGVRPARPRPADAGAAGQAAGLLAGEHPRVPGPLRRRPEPRGAAPPASGEHAWAHPGTGAAARGPRPDAPRVAGGGTGGGAGAAGARRAALAGGSRRL</sequence>
<feature type="non-terminal residue" evidence="2">
    <location>
        <position position="147"/>
    </location>
</feature>
<dbReference type="AlphaFoldDB" id="A0A6J4JB21"/>
<evidence type="ECO:0000313" key="2">
    <source>
        <dbReference type="EMBL" id="CAA9271872.1"/>
    </source>
</evidence>
<proteinExistence type="predicted"/>
<feature type="compositionally biased region" description="Low complexity" evidence="1">
    <location>
        <begin position="90"/>
        <end position="113"/>
    </location>
</feature>
<feature type="region of interest" description="Disordered" evidence="1">
    <location>
        <begin position="1"/>
        <end position="147"/>
    </location>
</feature>
<reference evidence="2" key="1">
    <citation type="submission" date="2020-02" db="EMBL/GenBank/DDBJ databases">
        <authorList>
            <person name="Meier V. D."/>
        </authorList>
    </citation>
    <scope>NUCLEOTIDE SEQUENCE</scope>
    <source>
        <strain evidence="2">AVDCRST_MAG08</strain>
    </source>
</reference>
<gene>
    <name evidence="2" type="ORF">AVDCRST_MAG08-3181</name>
</gene>
<feature type="compositionally biased region" description="Gly residues" evidence="1">
    <location>
        <begin position="122"/>
        <end position="132"/>
    </location>
</feature>
<name>A0A6J4JB21_9PROT</name>
<feature type="compositionally biased region" description="Low complexity" evidence="1">
    <location>
        <begin position="133"/>
        <end position="147"/>
    </location>
</feature>
<dbReference type="EMBL" id="CADCTG010000239">
    <property type="protein sequence ID" value="CAA9271872.1"/>
    <property type="molecule type" value="Genomic_DNA"/>
</dbReference>
<accession>A0A6J4JB21</accession>
<feature type="compositionally biased region" description="Basic and acidic residues" evidence="1">
    <location>
        <begin position="19"/>
        <end position="28"/>
    </location>
</feature>
<protein>
    <submittedName>
        <fullName evidence="2">Uncharacterized protein</fullName>
    </submittedName>
</protein>
<feature type="compositionally biased region" description="Low complexity" evidence="1">
    <location>
        <begin position="60"/>
        <end position="74"/>
    </location>
</feature>